<evidence type="ECO:0000313" key="2">
    <source>
        <dbReference type="EMBL" id="VVO59114.1"/>
    </source>
</evidence>
<dbReference type="Proteomes" id="UP000375525">
    <property type="component" value="Unassembled WGS sequence"/>
</dbReference>
<sequence length="621" mass="68158">MAKPPKRVIVSEALDLSTHKRTSPDTDPVRGEHSGIFGRSAQDMQQVPGSSASTASPAIPPHQPIVVSKMPVSGADAVKIDSNLNTWPRDQIDQLIRIEDTGLFMSAEQKLYADAGEEGILRIEANAKGEYQAPPLIASDKPGPILVKIPDEPRWRIERRGLDTSGTGKTVSVQSSDALAKQTLEIIPPTFAEKLTKADSNGLRYDKLKRTYADVAEEGTVLVRKNAEGEYQASNASELTPSGPVLESIEGMTLWQRKPQLAESPLQRPSTEDSGPGPSKRPRLDDGIEPGETEAGIVPVTVTTTPNSYLWASWGKITKPDASESIQIGQLHYPIVPRGPLADKLPLAFIQHPQFAPSRFEAFERMLHEAPELQPVPVYRSSQGQQKVSGAGRVFKKTLTQYVVDTFKGFTDQTSRVVAKRLFELSSGSEEMNGSGLARMMQTFRNWQGNSMKGVPGIGDPLDMLPATATLGGSRRVVSLLTPESVKTLQQLNLNPSNHWKIYADDPTAINLKTLFINILNDSGYDTLTPEAVTHHNTLVFKRPNHPKVYFMKLGRTVDDDIEIRTPLTPELEDPLLIKQMSANTHQTLVAANARNDVVWLIGGIQHPPGRSPSLFIIRDR</sequence>
<dbReference type="OrthoDB" id="7032300at2"/>
<organism evidence="2 3">
    <name type="scientific">Pseudomonas fluorescens</name>
    <dbReference type="NCBI Taxonomy" id="294"/>
    <lineage>
        <taxon>Bacteria</taxon>
        <taxon>Pseudomonadati</taxon>
        <taxon>Pseudomonadota</taxon>
        <taxon>Gammaproteobacteria</taxon>
        <taxon>Pseudomonadales</taxon>
        <taxon>Pseudomonadaceae</taxon>
        <taxon>Pseudomonas</taxon>
    </lineage>
</organism>
<reference evidence="2 3" key="1">
    <citation type="submission" date="2019-09" db="EMBL/GenBank/DDBJ databases">
        <authorList>
            <person name="Chandra G."/>
            <person name="Truman W A."/>
        </authorList>
    </citation>
    <scope>NUCLEOTIDE SEQUENCE [LARGE SCALE GENOMIC DNA]</scope>
    <source>
        <strain evidence="2">PS880</strain>
    </source>
</reference>
<feature type="region of interest" description="Disordered" evidence="1">
    <location>
        <begin position="1"/>
        <end position="57"/>
    </location>
</feature>
<dbReference type="RefSeq" id="WP_150778646.1">
    <property type="nucleotide sequence ID" value="NZ_CABVIH010000003.1"/>
</dbReference>
<feature type="compositionally biased region" description="Basic and acidic residues" evidence="1">
    <location>
        <begin position="22"/>
        <end position="33"/>
    </location>
</feature>
<proteinExistence type="predicted"/>
<evidence type="ECO:0000256" key="1">
    <source>
        <dbReference type="SAM" id="MobiDB-lite"/>
    </source>
</evidence>
<gene>
    <name evidence="2" type="ORF">PS880_00705</name>
</gene>
<dbReference type="EMBL" id="CABVIH010000003">
    <property type="protein sequence ID" value="VVO59114.1"/>
    <property type="molecule type" value="Genomic_DNA"/>
</dbReference>
<evidence type="ECO:0000313" key="3">
    <source>
        <dbReference type="Proteomes" id="UP000375525"/>
    </source>
</evidence>
<feature type="region of interest" description="Disordered" evidence="1">
    <location>
        <begin position="261"/>
        <end position="297"/>
    </location>
</feature>
<feature type="compositionally biased region" description="Low complexity" evidence="1">
    <location>
        <begin position="48"/>
        <end position="57"/>
    </location>
</feature>
<protein>
    <submittedName>
        <fullName evidence="2">Uncharacterized protein</fullName>
    </submittedName>
</protein>
<dbReference type="AlphaFoldDB" id="A0A5E7H568"/>
<accession>A0A5E7H568</accession>
<name>A0A5E7H568_PSEFL</name>